<feature type="chain" id="PRO_5019452027" evidence="2">
    <location>
        <begin position="18"/>
        <end position="145"/>
    </location>
</feature>
<dbReference type="AlphaFoldDB" id="A0A409XRA7"/>
<evidence type="ECO:0000256" key="1">
    <source>
        <dbReference type="SAM" id="MobiDB-lite"/>
    </source>
</evidence>
<feature type="signal peptide" evidence="2">
    <location>
        <begin position="1"/>
        <end position="17"/>
    </location>
</feature>
<feature type="compositionally biased region" description="Basic residues" evidence="1">
    <location>
        <begin position="102"/>
        <end position="113"/>
    </location>
</feature>
<name>A0A409XRA7_PSICY</name>
<dbReference type="Proteomes" id="UP000283269">
    <property type="component" value="Unassembled WGS sequence"/>
</dbReference>
<evidence type="ECO:0000313" key="3">
    <source>
        <dbReference type="EMBL" id="PPQ93349.1"/>
    </source>
</evidence>
<dbReference type="InParanoid" id="A0A409XRA7"/>
<gene>
    <name evidence="3" type="ORF">CVT25_014478</name>
</gene>
<comment type="caution">
    <text evidence="3">The sequence shown here is derived from an EMBL/GenBank/DDBJ whole genome shotgun (WGS) entry which is preliminary data.</text>
</comment>
<feature type="region of interest" description="Disordered" evidence="1">
    <location>
        <begin position="91"/>
        <end position="116"/>
    </location>
</feature>
<organism evidence="3 4">
    <name type="scientific">Psilocybe cyanescens</name>
    <dbReference type="NCBI Taxonomy" id="93625"/>
    <lineage>
        <taxon>Eukaryota</taxon>
        <taxon>Fungi</taxon>
        <taxon>Dikarya</taxon>
        <taxon>Basidiomycota</taxon>
        <taxon>Agaricomycotina</taxon>
        <taxon>Agaricomycetes</taxon>
        <taxon>Agaricomycetidae</taxon>
        <taxon>Agaricales</taxon>
        <taxon>Agaricineae</taxon>
        <taxon>Strophariaceae</taxon>
        <taxon>Psilocybe</taxon>
    </lineage>
</organism>
<evidence type="ECO:0000313" key="4">
    <source>
        <dbReference type="Proteomes" id="UP000283269"/>
    </source>
</evidence>
<reference evidence="3 4" key="1">
    <citation type="journal article" date="2018" name="Evol. Lett.">
        <title>Horizontal gene cluster transfer increased hallucinogenic mushroom diversity.</title>
        <authorList>
            <person name="Reynolds H.T."/>
            <person name="Vijayakumar V."/>
            <person name="Gluck-Thaler E."/>
            <person name="Korotkin H.B."/>
            <person name="Matheny P.B."/>
            <person name="Slot J.C."/>
        </authorList>
    </citation>
    <scope>NUCLEOTIDE SEQUENCE [LARGE SCALE GENOMIC DNA]</scope>
    <source>
        <strain evidence="3 4">2631</strain>
    </source>
</reference>
<dbReference type="OrthoDB" id="3049577at2759"/>
<dbReference type="EMBL" id="NHYD01000787">
    <property type="protein sequence ID" value="PPQ93349.1"/>
    <property type="molecule type" value="Genomic_DNA"/>
</dbReference>
<proteinExistence type="predicted"/>
<protein>
    <submittedName>
        <fullName evidence="3">Uncharacterized protein</fullName>
    </submittedName>
</protein>
<keyword evidence="2" id="KW-0732">Signal</keyword>
<evidence type="ECO:0000256" key="2">
    <source>
        <dbReference type="SAM" id="SignalP"/>
    </source>
</evidence>
<keyword evidence="4" id="KW-1185">Reference proteome</keyword>
<accession>A0A409XRA7</accession>
<sequence length="145" mass="16409">MVKFSSVCFVATVVVNAVPSLAHFRDNRRSIEPTEDIVLSRDIIEAVYGRELTDVELEERAPFFPLIFAALRIGAQVGARVGSRVASKVGRKAAHKAAEHHHNNHNNNNHHNKRSLDSSDYLDEILAREDFYEGAFERRDLNELD</sequence>